<comment type="function">
    <text evidence="8">Catalyzes the attachment of tryptophan to tRNA(Trp).</text>
</comment>
<evidence type="ECO:0000313" key="10">
    <source>
        <dbReference type="EMBL" id="MEX6429153.1"/>
    </source>
</evidence>
<dbReference type="EC" id="6.1.1.2" evidence="8"/>
<sequence length="342" mass="38350">MEQTQVRRERVLSGVQPTGQATLGNYLGAFRQWRTQQEHYDAIFLIVDQHAITVEHSPVALREGTLQMAALLFAIGIDPQRSTVVVQSHVAQHAQLAWLMECTATYGELSRMIQFKEKSKGSAMVRASLFTYPALMAADILLYQTDLVPVGEDQIQHIELTRTVATRFNHAYGEVFVIPRAVIPSVAARVMDLSHPEAKMSKSSSDRQGNIYLLDSDDQIRRKIAKAKTDLFNEVRYVEDDPERAGVRNLLEILAALNDREPKEVASEFQRYGDLKEATADAVVAHLGPIRERYHTLLADRTQLEAWLAIGRERANATASVTLSRAYDAIGYLAPKEARYGD</sequence>
<dbReference type="SUPFAM" id="SSF52374">
    <property type="entry name" value="Nucleotidylyl transferase"/>
    <property type="match status" value="1"/>
</dbReference>
<dbReference type="PRINTS" id="PR01039">
    <property type="entry name" value="TRNASYNTHTRP"/>
</dbReference>
<keyword evidence="2 8" id="KW-0436">Ligase</keyword>
<evidence type="ECO:0000313" key="11">
    <source>
        <dbReference type="Proteomes" id="UP001560267"/>
    </source>
</evidence>
<keyword evidence="4 8" id="KW-0067">ATP-binding</keyword>
<feature type="binding site" evidence="8">
    <location>
        <begin position="24"/>
        <end position="25"/>
    </location>
    <ligand>
        <name>ATP</name>
        <dbReference type="ChEBI" id="CHEBI:30616"/>
    </ligand>
</feature>
<dbReference type="CDD" id="cd00806">
    <property type="entry name" value="TrpRS_core"/>
    <property type="match status" value="1"/>
</dbReference>
<dbReference type="GO" id="GO:0004830">
    <property type="term" value="F:tryptophan-tRNA ligase activity"/>
    <property type="evidence" value="ECO:0007669"/>
    <property type="project" value="UniProtKB-EC"/>
</dbReference>
<organism evidence="10 11">
    <name type="scientific">Ferrimicrobium acidiphilum</name>
    <dbReference type="NCBI Taxonomy" id="121039"/>
    <lineage>
        <taxon>Bacteria</taxon>
        <taxon>Bacillati</taxon>
        <taxon>Actinomycetota</taxon>
        <taxon>Acidimicrobiia</taxon>
        <taxon>Acidimicrobiales</taxon>
        <taxon>Acidimicrobiaceae</taxon>
        <taxon>Ferrimicrobium</taxon>
    </lineage>
</organism>
<comment type="caution">
    <text evidence="10">The sequence shown here is derived from an EMBL/GenBank/DDBJ whole genome shotgun (WGS) entry which is preliminary data.</text>
</comment>
<evidence type="ECO:0000256" key="7">
    <source>
        <dbReference type="ARBA" id="ARBA00049929"/>
    </source>
</evidence>
<feature type="binding site" evidence="8">
    <location>
        <begin position="151"/>
        <end position="153"/>
    </location>
    <ligand>
        <name>ATP</name>
        <dbReference type="ChEBI" id="CHEBI:30616"/>
    </ligand>
</feature>
<dbReference type="Gene3D" id="3.40.50.620">
    <property type="entry name" value="HUPs"/>
    <property type="match status" value="1"/>
</dbReference>
<dbReference type="EMBL" id="JBFSHR010000011">
    <property type="protein sequence ID" value="MEX6429153.1"/>
    <property type="molecule type" value="Genomic_DNA"/>
</dbReference>
<evidence type="ECO:0000256" key="4">
    <source>
        <dbReference type="ARBA" id="ARBA00022840"/>
    </source>
</evidence>
<evidence type="ECO:0000256" key="6">
    <source>
        <dbReference type="ARBA" id="ARBA00023146"/>
    </source>
</evidence>
<keyword evidence="3 8" id="KW-0547">Nucleotide-binding</keyword>
<dbReference type="PANTHER" id="PTHR43766">
    <property type="entry name" value="TRYPTOPHAN--TRNA LIGASE, MITOCHONDRIAL"/>
    <property type="match status" value="1"/>
</dbReference>
<dbReference type="RefSeq" id="WP_298383001.1">
    <property type="nucleotide sequence ID" value="NZ_JBFSHR010000011.1"/>
</dbReference>
<feature type="binding site" evidence="8">
    <location>
        <position position="190"/>
    </location>
    <ligand>
        <name>ATP</name>
        <dbReference type="ChEBI" id="CHEBI:30616"/>
    </ligand>
</feature>
<proteinExistence type="inferred from homology"/>
<feature type="binding site" evidence="8">
    <location>
        <position position="139"/>
    </location>
    <ligand>
        <name>L-tryptophan</name>
        <dbReference type="ChEBI" id="CHEBI:57912"/>
    </ligand>
</feature>
<evidence type="ECO:0000256" key="1">
    <source>
        <dbReference type="ARBA" id="ARBA00005594"/>
    </source>
</evidence>
<evidence type="ECO:0000256" key="2">
    <source>
        <dbReference type="ARBA" id="ARBA00022598"/>
    </source>
</evidence>
<evidence type="ECO:0000256" key="5">
    <source>
        <dbReference type="ARBA" id="ARBA00022917"/>
    </source>
</evidence>
<gene>
    <name evidence="8 10" type="primary">trpS</name>
    <name evidence="10" type="ORF">AB6A68_04790</name>
</gene>
<dbReference type="InterPro" id="IPR024109">
    <property type="entry name" value="Trp-tRNA-ligase_bac-type"/>
</dbReference>
<dbReference type="NCBIfam" id="TIGR00233">
    <property type="entry name" value="trpS"/>
    <property type="match status" value="1"/>
</dbReference>
<dbReference type="InterPro" id="IPR050203">
    <property type="entry name" value="Trp-tRNA_synthetase"/>
</dbReference>
<keyword evidence="8" id="KW-0963">Cytoplasm</keyword>
<feature type="short sequence motif" description="'KMSKS' region" evidence="8">
    <location>
        <begin position="199"/>
        <end position="203"/>
    </location>
</feature>
<keyword evidence="5 8" id="KW-0648">Protein biosynthesis</keyword>
<reference evidence="10 11" key="1">
    <citation type="submission" date="2024-07" db="EMBL/GenBank/DDBJ databases">
        <title>Draft Genome Sequence of Ferrimicrobium acidiphilum Strain YE2023, Isolated from a Pulp of Bioleach Reactor.</title>
        <authorList>
            <person name="Elkina Y.A."/>
            <person name="Bulaeva A.G."/>
            <person name="Beletsky A.V."/>
            <person name="Mardanov A.V."/>
        </authorList>
    </citation>
    <scope>NUCLEOTIDE SEQUENCE [LARGE SCALE GENOMIC DNA]</scope>
    <source>
        <strain evidence="10 11">YE2023</strain>
    </source>
</reference>
<protein>
    <recommendedName>
        <fullName evidence="8">Tryptophan--tRNA ligase</fullName>
        <ecNumber evidence="8">6.1.1.2</ecNumber>
    </recommendedName>
    <alternativeName>
        <fullName evidence="8">Tryptophanyl-tRNA synthetase</fullName>
        <shortName evidence="8">TrpRS</shortName>
    </alternativeName>
</protein>
<dbReference type="Pfam" id="PF00579">
    <property type="entry name" value="tRNA-synt_1b"/>
    <property type="match status" value="1"/>
</dbReference>
<feature type="binding site" evidence="8">
    <location>
        <begin position="16"/>
        <end position="18"/>
    </location>
    <ligand>
        <name>ATP</name>
        <dbReference type="ChEBI" id="CHEBI:30616"/>
    </ligand>
</feature>
<comment type="subcellular location">
    <subcellularLocation>
        <location evidence="8">Cytoplasm</location>
    </subcellularLocation>
</comment>
<dbReference type="InterPro" id="IPR002305">
    <property type="entry name" value="aa-tRNA-synth_Ic"/>
</dbReference>
<dbReference type="Proteomes" id="UP001560267">
    <property type="component" value="Unassembled WGS sequence"/>
</dbReference>
<name>A0ABV3Y0R8_9ACTN</name>
<dbReference type="InterPro" id="IPR014729">
    <property type="entry name" value="Rossmann-like_a/b/a_fold"/>
</dbReference>
<comment type="catalytic activity">
    <reaction evidence="7 8">
        <text>tRNA(Trp) + L-tryptophan + ATP = L-tryptophyl-tRNA(Trp) + AMP + diphosphate + H(+)</text>
        <dbReference type="Rhea" id="RHEA:24080"/>
        <dbReference type="Rhea" id="RHEA-COMP:9671"/>
        <dbReference type="Rhea" id="RHEA-COMP:9705"/>
        <dbReference type="ChEBI" id="CHEBI:15378"/>
        <dbReference type="ChEBI" id="CHEBI:30616"/>
        <dbReference type="ChEBI" id="CHEBI:33019"/>
        <dbReference type="ChEBI" id="CHEBI:57912"/>
        <dbReference type="ChEBI" id="CHEBI:78442"/>
        <dbReference type="ChEBI" id="CHEBI:78535"/>
        <dbReference type="ChEBI" id="CHEBI:456215"/>
        <dbReference type="EC" id="6.1.1.2"/>
    </reaction>
</comment>
<dbReference type="Gene3D" id="1.10.240.10">
    <property type="entry name" value="Tyrosyl-Transfer RNA Synthetase"/>
    <property type="match status" value="1"/>
</dbReference>
<comment type="caution">
    <text evidence="8">Lacks conserved residue(s) required for the propagation of feature annotation.</text>
</comment>
<dbReference type="PANTHER" id="PTHR43766:SF1">
    <property type="entry name" value="TRYPTOPHAN--TRNA LIGASE, MITOCHONDRIAL"/>
    <property type="match status" value="1"/>
</dbReference>
<keyword evidence="11" id="KW-1185">Reference proteome</keyword>
<dbReference type="HAMAP" id="MF_00140_B">
    <property type="entry name" value="Trp_tRNA_synth_B"/>
    <property type="match status" value="1"/>
</dbReference>
<comment type="similarity">
    <text evidence="1 8 9">Belongs to the class-I aminoacyl-tRNA synthetase family.</text>
</comment>
<evidence type="ECO:0000256" key="3">
    <source>
        <dbReference type="ARBA" id="ARBA00022741"/>
    </source>
</evidence>
<evidence type="ECO:0000256" key="8">
    <source>
        <dbReference type="HAMAP-Rule" id="MF_00140"/>
    </source>
</evidence>
<evidence type="ECO:0000256" key="9">
    <source>
        <dbReference type="RuleBase" id="RU363036"/>
    </source>
</evidence>
<accession>A0ABV3Y0R8</accession>
<comment type="subunit">
    <text evidence="8">Homodimer.</text>
</comment>
<keyword evidence="6 8" id="KW-0030">Aminoacyl-tRNA synthetase</keyword>
<dbReference type="InterPro" id="IPR002306">
    <property type="entry name" value="Trp-tRNA-ligase"/>
</dbReference>
<feature type="binding site" evidence="8">
    <location>
        <begin position="199"/>
        <end position="203"/>
    </location>
    <ligand>
        <name>ATP</name>
        <dbReference type="ChEBI" id="CHEBI:30616"/>
    </ligand>
</feature>